<feature type="chain" id="PRO_5038014593" evidence="2">
    <location>
        <begin position="32"/>
        <end position="112"/>
    </location>
</feature>
<feature type="signal peptide" evidence="2">
    <location>
        <begin position="1"/>
        <end position="31"/>
    </location>
</feature>
<comment type="caution">
    <text evidence="4">The sequence shown here is derived from an EMBL/GenBank/DDBJ whole genome shotgun (WGS) entry which is preliminary data.</text>
</comment>
<dbReference type="InterPro" id="IPR028096">
    <property type="entry name" value="EfeO_Cupredoxin"/>
</dbReference>
<evidence type="ECO:0000313" key="4">
    <source>
        <dbReference type="EMBL" id="MBK4738938.1"/>
    </source>
</evidence>
<name>A0A934T478_9BURK</name>
<proteinExistence type="predicted"/>
<dbReference type="Pfam" id="PF13473">
    <property type="entry name" value="Cupredoxin_1"/>
    <property type="match status" value="1"/>
</dbReference>
<dbReference type="SUPFAM" id="SSF49503">
    <property type="entry name" value="Cupredoxins"/>
    <property type="match status" value="1"/>
</dbReference>
<dbReference type="PANTHER" id="PTHR36507">
    <property type="entry name" value="BLL1555 PROTEIN"/>
    <property type="match status" value="1"/>
</dbReference>
<reference evidence="4" key="1">
    <citation type="submission" date="2021-01" db="EMBL/GenBank/DDBJ databases">
        <title>Genome sequence of strain Noviherbaspirillum sp. DKR-6.</title>
        <authorList>
            <person name="Chaudhary D.K."/>
        </authorList>
    </citation>
    <scope>NUCLEOTIDE SEQUENCE</scope>
    <source>
        <strain evidence="4">DKR-6</strain>
    </source>
</reference>
<dbReference type="PANTHER" id="PTHR36507:SF1">
    <property type="entry name" value="BLL1555 PROTEIN"/>
    <property type="match status" value="1"/>
</dbReference>
<evidence type="ECO:0000259" key="3">
    <source>
        <dbReference type="Pfam" id="PF13473"/>
    </source>
</evidence>
<evidence type="ECO:0000256" key="1">
    <source>
        <dbReference type="ARBA" id="ARBA00004418"/>
    </source>
</evidence>
<feature type="domain" description="EfeO-type cupredoxin-like" evidence="3">
    <location>
        <begin position="15"/>
        <end position="111"/>
    </location>
</feature>
<evidence type="ECO:0000313" key="5">
    <source>
        <dbReference type="Proteomes" id="UP000622890"/>
    </source>
</evidence>
<keyword evidence="2" id="KW-0732">Signal</keyword>
<dbReference type="RefSeq" id="WP_200598309.1">
    <property type="nucleotide sequence ID" value="NZ_JAEPBG010000031.1"/>
</dbReference>
<keyword evidence="5" id="KW-1185">Reference proteome</keyword>
<organism evidence="4 5">
    <name type="scientific">Noviherbaspirillum pedocola</name>
    <dbReference type="NCBI Taxonomy" id="2801341"/>
    <lineage>
        <taxon>Bacteria</taxon>
        <taxon>Pseudomonadati</taxon>
        <taxon>Pseudomonadota</taxon>
        <taxon>Betaproteobacteria</taxon>
        <taxon>Burkholderiales</taxon>
        <taxon>Oxalobacteraceae</taxon>
        <taxon>Noviherbaspirillum</taxon>
    </lineage>
</organism>
<dbReference type="InterPro" id="IPR008972">
    <property type="entry name" value="Cupredoxin"/>
</dbReference>
<gene>
    <name evidence="4" type="ORF">JJB74_30360</name>
</gene>
<dbReference type="Gene3D" id="2.60.40.420">
    <property type="entry name" value="Cupredoxins - blue copper proteins"/>
    <property type="match status" value="1"/>
</dbReference>
<dbReference type="EMBL" id="JAEPBG010000031">
    <property type="protein sequence ID" value="MBK4738938.1"/>
    <property type="molecule type" value="Genomic_DNA"/>
</dbReference>
<dbReference type="AlphaFoldDB" id="A0A934T478"/>
<dbReference type="Proteomes" id="UP000622890">
    <property type="component" value="Unassembled WGS sequence"/>
</dbReference>
<comment type="subcellular location">
    <subcellularLocation>
        <location evidence="1">Periplasm</location>
    </subcellularLocation>
</comment>
<evidence type="ECO:0000256" key="2">
    <source>
        <dbReference type="SAM" id="SignalP"/>
    </source>
</evidence>
<sequence>MLFRRPSPVRFFPLAAACTLLSMPLASSAGASQEVVIDAMRFAPQTIEARVGDEIVWNNRDFFPHTIVADHGEFASEPIAPGGAWRLHAEHRGVFPYTCGLHPTMHGVLVVN</sequence>
<dbReference type="InterPro" id="IPR052721">
    <property type="entry name" value="ET_Amicyanin"/>
</dbReference>
<accession>A0A934T478</accession>
<dbReference type="GO" id="GO:0042597">
    <property type="term" value="C:periplasmic space"/>
    <property type="evidence" value="ECO:0007669"/>
    <property type="project" value="UniProtKB-SubCell"/>
</dbReference>
<protein>
    <submittedName>
        <fullName evidence="4">Cupredoxin domain-containing protein</fullName>
    </submittedName>
</protein>